<keyword evidence="3" id="KW-0614">Plasmid</keyword>
<dbReference type="InterPro" id="IPR007138">
    <property type="entry name" value="ABM_dom"/>
</dbReference>
<dbReference type="GO" id="GO:0004497">
    <property type="term" value="F:monooxygenase activity"/>
    <property type="evidence" value="ECO:0007669"/>
    <property type="project" value="UniProtKB-KW"/>
</dbReference>
<dbReference type="EMBL" id="CP088101">
    <property type="protein sequence ID" value="UFW91578.1"/>
    <property type="molecule type" value="Genomic_DNA"/>
</dbReference>
<dbReference type="PANTHER" id="PTHR33336:SF3">
    <property type="entry name" value="ABM DOMAIN-CONTAINING PROTEIN"/>
    <property type="match status" value="1"/>
</dbReference>
<proteinExistence type="predicted"/>
<evidence type="ECO:0000259" key="2">
    <source>
        <dbReference type="PROSITE" id="PS51725"/>
    </source>
</evidence>
<dbReference type="InterPro" id="IPR011008">
    <property type="entry name" value="Dimeric_a/b-barrel"/>
</dbReference>
<dbReference type="Pfam" id="PF03992">
    <property type="entry name" value="ABM"/>
    <property type="match status" value="1"/>
</dbReference>
<dbReference type="Gene3D" id="3.30.70.100">
    <property type="match status" value="1"/>
</dbReference>
<dbReference type="Proteomes" id="UP001430990">
    <property type="component" value="Plasmid pCC829_1"/>
</dbReference>
<geneLocation type="plasmid" evidence="3 4">
    <name>pCC829_1</name>
</geneLocation>
<gene>
    <name evidence="3" type="ORF">BjapCC829_47165</name>
</gene>
<feature type="signal peptide" evidence="1">
    <location>
        <begin position="1"/>
        <end position="22"/>
    </location>
</feature>
<dbReference type="PANTHER" id="PTHR33336">
    <property type="entry name" value="QUINOL MONOOXYGENASE YGIN-RELATED"/>
    <property type="match status" value="1"/>
</dbReference>
<evidence type="ECO:0000256" key="1">
    <source>
        <dbReference type="SAM" id="SignalP"/>
    </source>
</evidence>
<name>A0ABY3QZV4_9BRAD</name>
<dbReference type="SUPFAM" id="SSF54909">
    <property type="entry name" value="Dimeric alpha+beta barrel"/>
    <property type="match status" value="1"/>
</dbReference>
<dbReference type="InterPro" id="IPR050744">
    <property type="entry name" value="AI-2_Isomerase_LsrG"/>
</dbReference>
<dbReference type="RefSeq" id="WP_162478956.1">
    <property type="nucleotide sequence ID" value="NZ_CP088101.1"/>
</dbReference>
<keyword evidence="3" id="KW-0503">Monooxygenase</keyword>
<evidence type="ECO:0000313" key="3">
    <source>
        <dbReference type="EMBL" id="UFW91578.1"/>
    </source>
</evidence>
<sequence>MKQFLVYGASMLAVALGGAAVAQDLGGQYVQVAEIEVDPAQLDAYRVAVQEQIGAAIREEPGVLVLYAVSEKDDPARVKVFEIYRDRKAYEAHLGSDHFKKYKATVEKMVKSLKLVQATPIALGAKTK</sequence>
<evidence type="ECO:0000313" key="4">
    <source>
        <dbReference type="Proteomes" id="UP001430990"/>
    </source>
</evidence>
<reference evidence="3" key="1">
    <citation type="submission" date="2021-11" db="EMBL/GenBank/DDBJ databases">
        <title>Australian commercial rhizobial inoculants.</title>
        <authorList>
            <person name="Kohlmeier M.G."/>
            <person name="O'Hara G.W."/>
            <person name="Colombi E."/>
            <person name="Ramsay J.P."/>
            <person name="Terpolilli J."/>
        </authorList>
    </citation>
    <scope>NUCLEOTIDE SEQUENCE</scope>
    <source>
        <strain evidence="3">CC829</strain>
        <plasmid evidence="3">pCC829_1</plasmid>
    </source>
</reference>
<feature type="chain" id="PRO_5046839586" evidence="1">
    <location>
        <begin position="23"/>
        <end position="128"/>
    </location>
</feature>
<feature type="domain" description="ABM" evidence="2">
    <location>
        <begin position="29"/>
        <end position="122"/>
    </location>
</feature>
<keyword evidence="4" id="KW-1185">Reference proteome</keyword>
<keyword evidence="1" id="KW-0732">Signal</keyword>
<protein>
    <submittedName>
        <fullName evidence="3">Antibiotic biosynthesis monooxygenase</fullName>
    </submittedName>
</protein>
<accession>A0ABY3QZV4</accession>
<dbReference type="PROSITE" id="PS51725">
    <property type="entry name" value="ABM"/>
    <property type="match status" value="1"/>
</dbReference>
<keyword evidence="3" id="KW-0560">Oxidoreductase</keyword>
<organism evidence="3 4">
    <name type="scientific">Bradyrhizobium barranii</name>
    <dbReference type="NCBI Taxonomy" id="2992140"/>
    <lineage>
        <taxon>Bacteria</taxon>
        <taxon>Pseudomonadati</taxon>
        <taxon>Pseudomonadota</taxon>
        <taxon>Alphaproteobacteria</taxon>
        <taxon>Hyphomicrobiales</taxon>
        <taxon>Nitrobacteraceae</taxon>
        <taxon>Bradyrhizobium</taxon>
    </lineage>
</organism>